<evidence type="ECO:0000313" key="1">
    <source>
        <dbReference type="EMBL" id="KAK7495466.1"/>
    </source>
</evidence>
<proteinExistence type="predicted"/>
<protein>
    <submittedName>
        <fullName evidence="1">Uncharacterized protein</fullName>
    </submittedName>
</protein>
<dbReference type="EMBL" id="JACVVK020000075">
    <property type="protein sequence ID" value="KAK7495466.1"/>
    <property type="molecule type" value="Genomic_DNA"/>
</dbReference>
<dbReference type="AlphaFoldDB" id="A0ABD0L865"/>
<dbReference type="Proteomes" id="UP001519460">
    <property type="component" value="Unassembled WGS sequence"/>
</dbReference>
<name>A0ABD0L865_9CAEN</name>
<reference evidence="1 2" key="1">
    <citation type="journal article" date="2023" name="Sci. Data">
        <title>Genome assembly of the Korean intertidal mud-creeper Batillaria attramentaria.</title>
        <authorList>
            <person name="Patra A.K."/>
            <person name="Ho P.T."/>
            <person name="Jun S."/>
            <person name="Lee S.J."/>
            <person name="Kim Y."/>
            <person name="Won Y.J."/>
        </authorList>
    </citation>
    <scope>NUCLEOTIDE SEQUENCE [LARGE SCALE GENOMIC DNA]</scope>
    <source>
        <strain evidence="1">Wonlab-2016</strain>
    </source>
</reference>
<evidence type="ECO:0000313" key="2">
    <source>
        <dbReference type="Proteomes" id="UP001519460"/>
    </source>
</evidence>
<gene>
    <name evidence="1" type="ORF">BaRGS_00013405</name>
</gene>
<keyword evidence="2" id="KW-1185">Reference proteome</keyword>
<comment type="caution">
    <text evidence="1">The sequence shown here is derived from an EMBL/GenBank/DDBJ whole genome shotgun (WGS) entry which is preliminary data.</text>
</comment>
<sequence>MRRRSRHLEVEMFYSGKRNILQLSALMNFLPFYNYNTQCTPQVQHTKYSHTTRSGAGQQGKPCMVRGLYYCLLKQLSVCKRV</sequence>
<accession>A0ABD0L865</accession>
<organism evidence="1 2">
    <name type="scientific">Batillaria attramentaria</name>
    <dbReference type="NCBI Taxonomy" id="370345"/>
    <lineage>
        <taxon>Eukaryota</taxon>
        <taxon>Metazoa</taxon>
        <taxon>Spiralia</taxon>
        <taxon>Lophotrochozoa</taxon>
        <taxon>Mollusca</taxon>
        <taxon>Gastropoda</taxon>
        <taxon>Caenogastropoda</taxon>
        <taxon>Sorbeoconcha</taxon>
        <taxon>Cerithioidea</taxon>
        <taxon>Batillariidae</taxon>
        <taxon>Batillaria</taxon>
    </lineage>
</organism>